<dbReference type="AlphaFoldDB" id="A0A1F7Z019"/>
<organism evidence="1 2">
    <name type="scientific">Candidatus Woesebacteria bacterium RIFCSPHIGHO2_02_FULL_39_13</name>
    <dbReference type="NCBI Taxonomy" id="1802505"/>
    <lineage>
        <taxon>Bacteria</taxon>
        <taxon>Candidatus Woeseibacteriota</taxon>
    </lineage>
</organism>
<protein>
    <submittedName>
        <fullName evidence="1">Uncharacterized protein</fullName>
    </submittedName>
</protein>
<gene>
    <name evidence="1" type="ORF">A3D01_04620</name>
</gene>
<dbReference type="STRING" id="1802505.A3D01_04620"/>
<dbReference type="EMBL" id="MGGR01000031">
    <property type="protein sequence ID" value="OGM32429.1"/>
    <property type="molecule type" value="Genomic_DNA"/>
</dbReference>
<sequence length="104" mass="11903">MSGEQPSEFTYRVDSICKELNARLPESNLSKNQTQFDLFFIALHQGPYDKRPINPDDAHSRIFTSLETGSIRVENLAMIFGAPKEARDLLNNRSSILEYQNLKN</sequence>
<name>A0A1F7Z019_9BACT</name>
<proteinExistence type="predicted"/>
<reference evidence="1 2" key="1">
    <citation type="journal article" date="2016" name="Nat. Commun.">
        <title>Thousands of microbial genomes shed light on interconnected biogeochemical processes in an aquifer system.</title>
        <authorList>
            <person name="Anantharaman K."/>
            <person name="Brown C.T."/>
            <person name="Hug L.A."/>
            <person name="Sharon I."/>
            <person name="Castelle C.J."/>
            <person name="Probst A.J."/>
            <person name="Thomas B.C."/>
            <person name="Singh A."/>
            <person name="Wilkins M.J."/>
            <person name="Karaoz U."/>
            <person name="Brodie E.L."/>
            <person name="Williams K.H."/>
            <person name="Hubbard S.S."/>
            <person name="Banfield J.F."/>
        </authorList>
    </citation>
    <scope>NUCLEOTIDE SEQUENCE [LARGE SCALE GENOMIC DNA]</scope>
</reference>
<comment type="caution">
    <text evidence="1">The sequence shown here is derived from an EMBL/GenBank/DDBJ whole genome shotgun (WGS) entry which is preliminary data.</text>
</comment>
<accession>A0A1F7Z019</accession>
<dbReference type="Proteomes" id="UP000177169">
    <property type="component" value="Unassembled WGS sequence"/>
</dbReference>
<evidence type="ECO:0000313" key="2">
    <source>
        <dbReference type="Proteomes" id="UP000177169"/>
    </source>
</evidence>
<evidence type="ECO:0000313" key="1">
    <source>
        <dbReference type="EMBL" id="OGM32429.1"/>
    </source>
</evidence>